<evidence type="ECO:0000313" key="23">
    <source>
        <dbReference type="Proteomes" id="UP000017746"/>
    </source>
</evidence>
<dbReference type="Pfam" id="PF00072">
    <property type="entry name" value="Response_reg"/>
    <property type="match status" value="1"/>
</dbReference>
<dbReference type="CDD" id="cd17546">
    <property type="entry name" value="REC_hyHK_CKI1_RcsC-like"/>
    <property type="match status" value="1"/>
</dbReference>
<dbReference type="HOGENOM" id="CLU_000445_114_15_11"/>
<dbReference type="EMBL" id="CP006272">
    <property type="protein sequence ID" value="AGZ42623.1"/>
    <property type="molecule type" value="Genomic_DNA"/>
</dbReference>
<dbReference type="InterPro" id="IPR003661">
    <property type="entry name" value="HisK_dim/P_dom"/>
</dbReference>
<dbReference type="InterPro" id="IPR003594">
    <property type="entry name" value="HATPase_dom"/>
</dbReference>
<dbReference type="GO" id="GO:0005524">
    <property type="term" value="F:ATP binding"/>
    <property type="evidence" value="ECO:0007669"/>
    <property type="project" value="UniProtKB-KW"/>
</dbReference>
<dbReference type="OrthoDB" id="340764at2"/>
<feature type="domain" description="HPt" evidence="21">
    <location>
        <begin position="815"/>
        <end position="909"/>
    </location>
</feature>
<keyword evidence="6" id="KW-0808">Transferase</keyword>
<dbReference type="GO" id="GO:0005886">
    <property type="term" value="C:plasma membrane"/>
    <property type="evidence" value="ECO:0007669"/>
    <property type="project" value="UniProtKB-SubCell"/>
</dbReference>
<keyword evidence="16" id="KW-0472">Membrane</keyword>
<dbReference type="GO" id="GO:0000155">
    <property type="term" value="F:phosphorelay sensor kinase activity"/>
    <property type="evidence" value="ECO:0007669"/>
    <property type="project" value="InterPro"/>
</dbReference>
<evidence type="ECO:0000313" key="22">
    <source>
        <dbReference type="EMBL" id="AGZ42623.1"/>
    </source>
</evidence>
<evidence type="ECO:0000256" key="3">
    <source>
        <dbReference type="ARBA" id="ARBA00006402"/>
    </source>
</evidence>
<keyword evidence="23" id="KW-1185">Reference proteome</keyword>
<dbReference type="InterPro" id="IPR011006">
    <property type="entry name" value="CheY-like_superfamily"/>
</dbReference>
<dbReference type="InterPro" id="IPR036641">
    <property type="entry name" value="HPT_dom_sf"/>
</dbReference>
<evidence type="ECO:0000256" key="9">
    <source>
        <dbReference type="ARBA" id="ARBA00022840"/>
    </source>
</evidence>
<keyword evidence="16" id="KW-1133">Transmembrane helix</keyword>
<dbReference type="CDD" id="cd00082">
    <property type="entry name" value="HisKA"/>
    <property type="match status" value="1"/>
</dbReference>
<dbReference type="AlphaFoldDB" id="U5W088"/>
<evidence type="ECO:0000259" key="18">
    <source>
        <dbReference type="PROSITE" id="PS50110"/>
    </source>
</evidence>
<dbReference type="InterPro" id="IPR035965">
    <property type="entry name" value="PAS-like_dom_sf"/>
</dbReference>
<dbReference type="InterPro" id="IPR000700">
    <property type="entry name" value="PAS-assoc_C"/>
</dbReference>
<feature type="domain" description="Response regulatory" evidence="18">
    <location>
        <begin position="661"/>
        <end position="779"/>
    </location>
</feature>
<feature type="modified residue" description="4-aspartylphosphate" evidence="15">
    <location>
        <position position="710"/>
    </location>
</feature>
<dbReference type="SMART" id="SM00073">
    <property type="entry name" value="HPT"/>
    <property type="match status" value="1"/>
</dbReference>
<dbReference type="EC" id="2.7.13.3" evidence="4"/>
<dbReference type="RefSeq" id="WP_023362995.1">
    <property type="nucleotide sequence ID" value="NC_022657.1"/>
</dbReference>
<dbReference type="InterPro" id="IPR036097">
    <property type="entry name" value="HisK_dim/P_sf"/>
</dbReference>
<comment type="subcellular location">
    <subcellularLocation>
        <location evidence="2">Cell membrane</location>
    </subcellularLocation>
</comment>
<dbReference type="SMART" id="SM00091">
    <property type="entry name" value="PAS"/>
    <property type="match status" value="1"/>
</dbReference>
<dbReference type="InterPro" id="IPR008207">
    <property type="entry name" value="Sig_transdc_His_kin_Hpt_dom"/>
</dbReference>
<dbReference type="SUPFAM" id="SSF47226">
    <property type="entry name" value="Histidine-containing phosphotransfer domain, HPT domain"/>
    <property type="match status" value="1"/>
</dbReference>
<dbReference type="PRINTS" id="PR00344">
    <property type="entry name" value="BCTRLSENSOR"/>
</dbReference>
<dbReference type="SUPFAM" id="SSF47384">
    <property type="entry name" value="Homodimeric domain of signal transducing histidine kinase"/>
    <property type="match status" value="1"/>
</dbReference>
<dbReference type="InterPro" id="IPR005467">
    <property type="entry name" value="His_kinase_dom"/>
</dbReference>
<dbReference type="Gene3D" id="3.30.565.10">
    <property type="entry name" value="Histidine kinase-like ATPase, C-terminal domain"/>
    <property type="match status" value="1"/>
</dbReference>
<feature type="transmembrane region" description="Helical" evidence="16">
    <location>
        <begin position="41"/>
        <end position="62"/>
    </location>
</feature>
<comment type="subunit">
    <text evidence="11">At low DSF concentrations, interacts with RpfF.</text>
</comment>
<dbReference type="Proteomes" id="UP000017746">
    <property type="component" value="Chromosome"/>
</dbReference>
<dbReference type="Pfam" id="PF02518">
    <property type="entry name" value="HATPase_c"/>
    <property type="match status" value="1"/>
</dbReference>
<evidence type="ECO:0000259" key="19">
    <source>
        <dbReference type="PROSITE" id="PS50112"/>
    </source>
</evidence>
<evidence type="ECO:0000259" key="21">
    <source>
        <dbReference type="PROSITE" id="PS50894"/>
    </source>
</evidence>
<dbReference type="InterPro" id="IPR013656">
    <property type="entry name" value="PAS_4"/>
</dbReference>
<comment type="similarity">
    <text evidence="3">In the N-terminal section; belongs to the phytochrome family.</text>
</comment>
<dbReference type="NCBIfam" id="TIGR00229">
    <property type="entry name" value="sensory_box"/>
    <property type="match status" value="1"/>
</dbReference>
<keyword evidence="7" id="KW-0547">Nucleotide-binding</keyword>
<feature type="domain" description="PAC" evidence="20">
    <location>
        <begin position="216"/>
        <end position="271"/>
    </location>
</feature>
<evidence type="ECO:0000256" key="8">
    <source>
        <dbReference type="ARBA" id="ARBA00022777"/>
    </source>
</evidence>
<dbReference type="Pfam" id="PF00512">
    <property type="entry name" value="HisKA"/>
    <property type="match status" value="1"/>
</dbReference>
<keyword evidence="8 22" id="KW-0418">Kinase</keyword>
<feature type="domain" description="Histidine kinase" evidence="17">
    <location>
        <begin position="289"/>
        <end position="508"/>
    </location>
</feature>
<dbReference type="eggNOG" id="COG0745">
    <property type="taxonomic scope" value="Bacteria"/>
</dbReference>
<dbReference type="InterPro" id="IPR036890">
    <property type="entry name" value="HATPase_C_sf"/>
</dbReference>
<dbReference type="FunFam" id="3.30.565.10:FF:000010">
    <property type="entry name" value="Sensor histidine kinase RcsC"/>
    <property type="match status" value="1"/>
</dbReference>
<dbReference type="PANTHER" id="PTHR45339:SF5">
    <property type="entry name" value="HISTIDINE KINASE"/>
    <property type="match status" value="1"/>
</dbReference>
<reference evidence="22 23" key="1">
    <citation type="journal article" date="2014" name="J. Biotechnol.">
        <title>Complete genome sequence of the actinobacterium Actinoplanes friuliensis HAG 010964, producer of the lipopeptide antibiotic friulimycin.</title>
        <authorList>
            <person name="Ruckert C."/>
            <person name="Szczepanowski R."/>
            <person name="Albersmeier A."/>
            <person name="Goesmann A."/>
            <person name="Fischer N."/>
            <person name="Steinkamper A."/>
            <person name="Puhler A."/>
            <person name="Biener R."/>
            <person name="Schwartz D."/>
            <person name="Kalinowski J."/>
        </authorList>
    </citation>
    <scope>NUCLEOTIDE SEQUENCE [LARGE SCALE GENOMIC DNA]</scope>
    <source>
        <strain evidence="22 23">DSM 7358</strain>
    </source>
</reference>
<protein>
    <recommendedName>
        <fullName evidence="13">Circadian input-output histidine kinase CikA</fullName>
        <ecNumber evidence="4">2.7.13.3</ecNumber>
    </recommendedName>
    <alternativeName>
        <fullName evidence="12">Sensory/regulatory protein RpfC</fullName>
    </alternativeName>
</protein>
<dbReference type="SMART" id="SM00448">
    <property type="entry name" value="REC"/>
    <property type="match status" value="1"/>
</dbReference>
<dbReference type="InterPro" id="IPR001789">
    <property type="entry name" value="Sig_transdc_resp-reg_receiver"/>
</dbReference>
<evidence type="ECO:0000256" key="11">
    <source>
        <dbReference type="ARBA" id="ARBA00064003"/>
    </source>
</evidence>
<dbReference type="CDD" id="cd16922">
    <property type="entry name" value="HATPase_EvgS-ArcB-TorS-like"/>
    <property type="match status" value="1"/>
</dbReference>
<keyword evidence="5 15" id="KW-0597">Phosphoprotein</keyword>
<dbReference type="PROSITE" id="PS50894">
    <property type="entry name" value="HPT"/>
    <property type="match status" value="1"/>
</dbReference>
<dbReference type="Gene3D" id="3.40.50.2300">
    <property type="match status" value="2"/>
</dbReference>
<feature type="transmembrane region" description="Helical" evidence="16">
    <location>
        <begin position="6"/>
        <end position="29"/>
    </location>
</feature>
<dbReference type="FunFam" id="1.10.287.130:FF:000002">
    <property type="entry name" value="Two-component osmosensing histidine kinase"/>
    <property type="match status" value="1"/>
</dbReference>
<dbReference type="SUPFAM" id="SSF55785">
    <property type="entry name" value="PYP-like sensor domain (PAS domain)"/>
    <property type="match status" value="1"/>
</dbReference>
<dbReference type="Gene3D" id="1.10.287.130">
    <property type="match status" value="1"/>
</dbReference>
<dbReference type="PROSITE" id="PS50112">
    <property type="entry name" value="PAS"/>
    <property type="match status" value="1"/>
</dbReference>
<evidence type="ECO:0000256" key="10">
    <source>
        <dbReference type="ARBA" id="ARBA00023012"/>
    </source>
</evidence>
<evidence type="ECO:0000256" key="13">
    <source>
        <dbReference type="ARBA" id="ARBA00074306"/>
    </source>
</evidence>
<dbReference type="STRING" id="1246995.AFR_21765"/>
<dbReference type="SMART" id="SM00388">
    <property type="entry name" value="HisKA"/>
    <property type="match status" value="1"/>
</dbReference>
<evidence type="ECO:0000256" key="1">
    <source>
        <dbReference type="ARBA" id="ARBA00000085"/>
    </source>
</evidence>
<dbReference type="KEGG" id="afs:AFR_21765"/>
<dbReference type="SUPFAM" id="SSF55874">
    <property type="entry name" value="ATPase domain of HSP90 chaperone/DNA topoisomerase II/histidine kinase"/>
    <property type="match status" value="1"/>
</dbReference>
<dbReference type="Pfam" id="PF01627">
    <property type="entry name" value="Hpt"/>
    <property type="match status" value="1"/>
</dbReference>
<feature type="transmembrane region" description="Helical" evidence="16">
    <location>
        <begin position="82"/>
        <end position="102"/>
    </location>
</feature>
<evidence type="ECO:0000256" key="5">
    <source>
        <dbReference type="ARBA" id="ARBA00022553"/>
    </source>
</evidence>
<dbReference type="PANTHER" id="PTHR45339">
    <property type="entry name" value="HYBRID SIGNAL TRANSDUCTION HISTIDINE KINASE J"/>
    <property type="match status" value="1"/>
</dbReference>
<evidence type="ECO:0000259" key="20">
    <source>
        <dbReference type="PROSITE" id="PS50113"/>
    </source>
</evidence>
<organism evidence="22 23">
    <name type="scientific">Actinoplanes friuliensis DSM 7358</name>
    <dbReference type="NCBI Taxonomy" id="1246995"/>
    <lineage>
        <taxon>Bacteria</taxon>
        <taxon>Bacillati</taxon>
        <taxon>Actinomycetota</taxon>
        <taxon>Actinomycetes</taxon>
        <taxon>Micromonosporales</taxon>
        <taxon>Micromonosporaceae</taxon>
        <taxon>Actinoplanes</taxon>
    </lineage>
</organism>
<dbReference type="CDD" id="cd00130">
    <property type="entry name" value="PAS"/>
    <property type="match status" value="1"/>
</dbReference>
<dbReference type="InterPro" id="IPR004358">
    <property type="entry name" value="Sig_transdc_His_kin-like_C"/>
</dbReference>
<evidence type="ECO:0000256" key="14">
    <source>
        <dbReference type="PROSITE-ProRule" id="PRU00110"/>
    </source>
</evidence>
<accession>U5W088</accession>
<keyword evidence="16" id="KW-0812">Transmembrane</keyword>
<dbReference type="PROSITE" id="PS50109">
    <property type="entry name" value="HIS_KIN"/>
    <property type="match status" value="1"/>
</dbReference>
<dbReference type="InterPro" id="IPR000014">
    <property type="entry name" value="PAS"/>
</dbReference>
<dbReference type="PROSITE" id="PS50110">
    <property type="entry name" value="RESPONSE_REGULATORY"/>
    <property type="match status" value="1"/>
</dbReference>
<dbReference type="Gene3D" id="1.20.120.160">
    <property type="entry name" value="HPT domain"/>
    <property type="match status" value="1"/>
</dbReference>
<proteinExistence type="inferred from homology"/>
<dbReference type="PROSITE" id="PS50113">
    <property type="entry name" value="PAC"/>
    <property type="match status" value="1"/>
</dbReference>
<dbReference type="CDD" id="cd00088">
    <property type="entry name" value="HPT"/>
    <property type="match status" value="1"/>
</dbReference>
<keyword evidence="9" id="KW-0067">ATP-binding</keyword>
<gene>
    <name evidence="22" type="ORF">AFR_21765</name>
</gene>
<evidence type="ECO:0000256" key="15">
    <source>
        <dbReference type="PROSITE-ProRule" id="PRU00169"/>
    </source>
</evidence>
<evidence type="ECO:0000256" key="2">
    <source>
        <dbReference type="ARBA" id="ARBA00004236"/>
    </source>
</evidence>
<comment type="catalytic activity">
    <reaction evidence="1">
        <text>ATP + protein L-histidine = ADP + protein N-phospho-L-histidine.</text>
        <dbReference type="EC" id="2.7.13.3"/>
    </reaction>
</comment>
<evidence type="ECO:0000259" key="17">
    <source>
        <dbReference type="PROSITE" id="PS50109"/>
    </source>
</evidence>
<dbReference type="eggNOG" id="COG4251">
    <property type="taxonomic scope" value="Bacteria"/>
</dbReference>
<evidence type="ECO:0000256" key="7">
    <source>
        <dbReference type="ARBA" id="ARBA00022741"/>
    </source>
</evidence>
<dbReference type="SMART" id="SM00387">
    <property type="entry name" value="HATPase_c"/>
    <property type="match status" value="1"/>
</dbReference>
<name>U5W088_9ACTN</name>
<evidence type="ECO:0000256" key="4">
    <source>
        <dbReference type="ARBA" id="ARBA00012438"/>
    </source>
</evidence>
<evidence type="ECO:0000256" key="6">
    <source>
        <dbReference type="ARBA" id="ARBA00022679"/>
    </source>
</evidence>
<dbReference type="PATRIC" id="fig|1246995.3.peg.4410"/>
<evidence type="ECO:0000256" key="12">
    <source>
        <dbReference type="ARBA" id="ARBA00068150"/>
    </source>
</evidence>
<keyword evidence="10" id="KW-0902">Two-component regulatory system</keyword>
<dbReference type="SUPFAM" id="SSF52172">
    <property type="entry name" value="CheY-like"/>
    <property type="match status" value="2"/>
</dbReference>
<dbReference type="eggNOG" id="COG0784">
    <property type="taxonomic scope" value="Bacteria"/>
</dbReference>
<feature type="domain" description="PAS" evidence="19">
    <location>
        <begin position="150"/>
        <end position="202"/>
    </location>
</feature>
<evidence type="ECO:0000256" key="16">
    <source>
        <dbReference type="SAM" id="Phobius"/>
    </source>
</evidence>
<dbReference type="Pfam" id="PF08448">
    <property type="entry name" value="PAS_4"/>
    <property type="match status" value="1"/>
</dbReference>
<sequence>MAQQWALIGNIVITCAYAAITVAIVVPVVRAGQLFTNRLAVATAMIFFSCAVGHAFHAAMYWEASWTTATMTGMHQETTTWSLWPSAAWDLFTAAVGVYYWTLRRSYGVLLSGTGSLFVGPQEQQRRHDIELREKVAEGRAQAEAERDAQAAMLRAVITNSQSSIYVKDLQGRYLLANEAFQGAFGVTEAELLGHTDEYLDPVLAPVWRANDRLAHAGAVHVEETSDVDGNTRVYETNKFPLFDAAGELYAICGVSLDVTDLRKARDSAEEARDEALAQSRIKSEFLATMSHEIRTPMNGVLGLASLLIGTELDADQRRYASGIHSAGNALLGVINDILDYSKIEAGKVVLDPDDFDLGALLAETAALVTPAAEDKGLTVVTRRGPDLPATVRGDGGRVRQILLNLAGNAVKFTSKGSVTLRAALVDATGPRVRFEVTDTGIGITVADADRLFEPFTQADASTTRTYGGTGLGLAISRQLTEAMGGVIGVDSEPGQGSTFWCEIPFEPAQGTAGTPCPDATGLRILLVGTGPDHEELEADLRRWHMIVSGAGTGPAAMAALREAAAHGRPYDLLLLDADPGDVDTAGLSRAVAADPSIPAAHVVVLNENAPADPRNSATYLPKPVHRSALFDLLAQSMAAVVPVPVVTRPPAPSKPAGKGTILLVEDNDINQMVAVGVLASLGYRADVAGDGVQALELAGTRRYDAILMDCRMPRMDGFTATAELRRREAAGAARTPIIAMTASALVADRERCLAAGMDDYLAKPVNPAELDATLDRWVHGNPAVPVLPEVVAGHQEDRIGRRLDELAGDRTQPERDLVNRLVESFLKRAPQHVAALAEAYASGDRSTFEDQAHSLKGAAGNIGASAVADLCEQLEDEARAGALSPDTPRTLDRLREELRWTERRLRLVLAH</sequence>
<feature type="modified residue" description="Phosphohistidine" evidence="14">
    <location>
        <position position="854"/>
    </location>
</feature>
<dbReference type="Gene3D" id="3.30.450.20">
    <property type="entry name" value="PAS domain"/>
    <property type="match status" value="1"/>
</dbReference>